<dbReference type="EMBL" id="BAQD01000070">
    <property type="protein sequence ID" value="GBQ08128.1"/>
    <property type="molecule type" value="Genomic_DNA"/>
</dbReference>
<comment type="caution">
    <text evidence="2">The sequence shown here is derived from an EMBL/GenBank/DDBJ whole genome shotgun (WGS) entry which is preliminary data.</text>
</comment>
<protein>
    <recommendedName>
        <fullName evidence="1">Spore protein YkvP/CgeB glycosyl transferase-like domain-containing protein</fullName>
    </recommendedName>
</protein>
<evidence type="ECO:0000313" key="3">
    <source>
        <dbReference type="Proteomes" id="UP001062901"/>
    </source>
</evidence>
<dbReference type="InterPro" id="IPR055259">
    <property type="entry name" value="YkvP/CgeB_Glyco_trans-like"/>
</dbReference>
<evidence type="ECO:0000313" key="2">
    <source>
        <dbReference type="EMBL" id="GBQ08128.1"/>
    </source>
</evidence>
<dbReference type="Proteomes" id="UP001062901">
    <property type="component" value="Unassembled WGS sequence"/>
</dbReference>
<evidence type="ECO:0000259" key="1">
    <source>
        <dbReference type="Pfam" id="PF13524"/>
    </source>
</evidence>
<organism evidence="2 3">
    <name type="scientific">Saccharibacter floricola DSM 15669</name>
    <dbReference type="NCBI Taxonomy" id="1123227"/>
    <lineage>
        <taxon>Bacteria</taxon>
        <taxon>Pseudomonadati</taxon>
        <taxon>Pseudomonadota</taxon>
        <taxon>Alphaproteobacteria</taxon>
        <taxon>Acetobacterales</taxon>
        <taxon>Acetobacteraceae</taxon>
        <taxon>Saccharibacter</taxon>
    </lineage>
</organism>
<keyword evidence="3" id="KW-1185">Reference proteome</keyword>
<feature type="domain" description="Spore protein YkvP/CgeB glycosyl transferase-like" evidence="1">
    <location>
        <begin position="125"/>
        <end position="245"/>
    </location>
</feature>
<name>A0ABQ0P0E1_9PROT</name>
<accession>A0ABQ0P0E1</accession>
<dbReference type="Pfam" id="PF13524">
    <property type="entry name" value="Glyco_trans_1_2"/>
    <property type="match status" value="1"/>
</dbReference>
<gene>
    <name evidence="2" type="ORF">AA15669_1661</name>
</gene>
<proteinExistence type="predicted"/>
<sequence length="265" mass="30163">MIPPDVIADIKQALPGLVVIQWNIDALFVEENARDFAARHEVVDASFISTAGPMVRQLIGPKGKAGFLPNPVDWSVERGRAHEKRELEADVFYACGNPARQRIVCGTSWEMNAFCHMLEEHAPETIRFSYAGVRGQPYCSGADYAERLGNAAMGLNISRRADYPLYSSDRLAHMIGSGQLILIERKTGYDQFFADDEMAFFSSISELVDHIDFYHHDTKERQRVARAGWRRYHELFNERRIADYIIHHALGENGTNREFWDALSL</sequence>
<reference evidence="2" key="1">
    <citation type="submission" date="2013-04" db="EMBL/GenBank/DDBJ databases">
        <title>The genome sequencing project of 58 acetic acid bacteria.</title>
        <authorList>
            <person name="Okamoto-Kainuma A."/>
            <person name="Ishikawa M."/>
            <person name="Umino S."/>
            <person name="Koizumi Y."/>
            <person name="Shiwa Y."/>
            <person name="Yoshikawa H."/>
            <person name="Matsutani M."/>
            <person name="Matsushita K."/>
        </authorList>
    </citation>
    <scope>NUCLEOTIDE SEQUENCE</scope>
    <source>
        <strain evidence="2">DSM 15669</strain>
    </source>
</reference>